<dbReference type="OrthoDB" id="5464673at2"/>
<evidence type="ECO:0000256" key="2">
    <source>
        <dbReference type="SAM" id="Phobius"/>
    </source>
</evidence>
<dbReference type="STRING" id="1178516.AWR27_02505"/>
<evidence type="ECO:0000313" key="3">
    <source>
        <dbReference type="EMBL" id="AQG78309.1"/>
    </source>
</evidence>
<proteinExistence type="predicted"/>
<name>A0A1P9WSG8_9BACT</name>
<reference evidence="3 4" key="1">
    <citation type="submission" date="2016-01" db="EMBL/GenBank/DDBJ databases">
        <authorList>
            <person name="Oliw E.H."/>
        </authorList>
    </citation>
    <scope>NUCLEOTIDE SEQUENCE [LARGE SCALE GENOMIC DNA]</scope>
    <source>
        <strain evidence="3 4">DY10</strain>
    </source>
</reference>
<organism evidence="3 4">
    <name type="scientific">Spirosoma montaniterrae</name>
    <dbReference type="NCBI Taxonomy" id="1178516"/>
    <lineage>
        <taxon>Bacteria</taxon>
        <taxon>Pseudomonadati</taxon>
        <taxon>Bacteroidota</taxon>
        <taxon>Cytophagia</taxon>
        <taxon>Cytophagales</taxon>
        <taxon>Cytophagaceae</taxon>
        <taxon>Spirosoma</taxon>
    </lineage>
</organism>
<dbReference type="RefSeq" id="WP_077129740.1">
    <property type="nucleotide sequence ID" value="NZ_CP014263.1"/>
</dbReference>
<dbReference type="KEGG" id="smon:AWR27_02505"/>
<protein>
    <recommendedName>
        <fullName evidence="5">WG repeat-containing protein</fullName>
    </recommendedName>
</protein>
<dbReference type="AlphaFoldDB" id="A0A1P9WSG8"/>
<keyword evidence="2" id="KW-1133">Transmembrane helix</keyword>
<feature type="transmembrane region" description="Helical" evidence="2">
    <location>
        <begin position="317"/>
        <end position="335"/>
    </location>
</feature>
<feature type="region of interest" description="Disordered" evidence="1">
    <location>
        <begin position="130"/>
        <end position="149"/>
    </location>
</feature>
<sequence length="465" mass="52687">MTIDELREWIKDEIVLHEGDVAEWEWRKKGLTTEAKAIGLSDADFSRLVNQVSLSVQPDFGKISVVRDSILTLARQRRGKLTPADVETLVKQAEPARLSRAFVADKWIPALVQTLPVETEAVTPPPVVENAPIVEPATTPGETAESMRRKVTDSLDDFKGRIPAPAIRSLFRTINFDEAELAVAIWSYLQIHEYVPERELISDSLREKLVSTDWRVRQPEPELSPLPREQDLPPPPAPIVHTFTATPGRVRSGQDVRLEWDVANLLAVTVDDVGEGLSPQNWARVNPRKTTEYTLFDALNNPLSTVRVEVIPSDRSGLYGVLFALALLALIYFFIRNTNNTSQQRQTDPPARVEKRDVTEPAQPRKKQRRQETASVSTDEASDYRTQLPAPKKEIETDYDEILDDAGQFGERKARKGNRWGLWTDDGWLIRPKYDDITEFRNGRATVINNGNDYQIDPEGKRIRE</sequence>
<evidence type="ECO:0008006" key="5">
    <source>
        <dbReference type="Google" id="ProtNLM"/>
    </source>
</evidence>
<feature type="region of interest" description="Disordered" evidence="1">
    <location>
        <begin position="341"/>
        <end position="391"/>
    </location>
</feature>
<gene>
    <name evidence="3" type="ORF">AWR27_02505</name>
</gene>
<dbReference type="EMBL" id="CP014263">
    <property type="protein sequence ID" value="AQG78309.1"/>
    <property type="molecule type" value="Genomic_DNA"/>
</dbReference>
<accession>A0A1P9WSG8</accession>
<keyword evidence="2" id="KW-0812">Transmembrane</keyword>
<keyword evidence="2" id="KW-0472">Membrane</keyword>
<evidence type="ECO:0000256" key="1">
    <source>
        <dbReference type="SAM" id="MobiDB-lite"/>
    </source>
</evidence>
<evidence type="ECO:0000313" key="4">
    <source>
        <dbReference type="Proteomes" id="UP000187941"/>
    </source>
</evidence>
<dbReference type="Proteomes" id="UP000187941">
    <property type="component" value="Chromosome"/>
</dbReference>
<keyword evidence="4" id="KW-1185">Reference proteome</keyword>